<evidence type="ECO:0000313" key="2">
    <source>
        <dbReference type="Proteomes" id="UP000663825"/>
    </source>
</evidence>
<sequence>MTTDHSKSVGYNKSPTPEYIVTLVDTEIAKPSEYEHLNKAFSTNTDSDQALVVMLIDKRLDNLIVMDTGNSVLLKDVPCLRRVFNDENDCLEAFERYKTKRIFFVTSAKMGQTLVPIILTRYHQQFTDPMTHASYRHIYIYCPNLASHLDWDIEFVNYVHLFDCHADLLRRLTHDIAEYFLGQSRLDLINNDPKEIIDTEAIRNTNKLIEETEVMMENDPEYIENDKEHHDHGDGGQLRTFQLPSNQSFASSDPVLFSDNVDLSSFMDDIIVMIEVNSCFNTNELEDSVDRLESDQPFLIVSQKPPCVHLLQRRGFMSYFWLQPADKFVGFQFPLSEGVIEIDTTEDLIKELYHELAQYYRKEALRVRKQEAGAVKAKDLLAKSTQCYKILEKGSAKALEQSYYINICRFCYVDRTASLASLTSEMQPLSVTTSPVGLFENEPRALIFDPNGSVIDPQTNIRPYERTTSIVRHLADFQALVQMPNRKFPTTAILDHLNQTSAENFLQLHLHPNAVVLFYFLFFPNGENLHKAWTERYGPRLIGCDSLTTEFYWDLRDFLNRVNNENISYCTRESSRNRSEGNNGMAYLYEQQRLYRLQLERIYNALLEEHWAMDD</sequence>
<organism evidence="1 2">
    <name type="scientific">Rotaria socialis</name>
    <dbReference type="NCBI Taxonomy" id="392032"/>
    <lineage>
        <taxon>Eukaryota</taxon>
        <taxon>Metazoa</taxon>
        <taxon>Spiralia</taxon>
        <taxon>Gnathifera</taxon>
        <taxon>Rotifera</taxon>
        <taxon>Eurotatoria</taxon>
        <taxon>Bdelloidea</taxon>
        <taxon>Philodinida</taxon>
        <taxon>Philodinidae</taxon>
        <taxon>Rotaria</taxon>
    </lineage>
</organism>
<dbReference type="EMBL" id="CAJNXB010001511">
    <property type="protein sequence ID" value="CAF3172280.1"/>
    <property type="molecule type" value="Genomic_DNA"/>
</dbReference>
<dbReference type="Proteomes" id="UP000663825">
    <property type="component" value="Unassembled WGS sequence"/>
</dbReference>
<dbReference type="AlphaFoldDB" id="A0A817PQG6"/>
<proteinExistence type="predicted"/>
<dbReference type="OrthoDB" id="10406461at2759"/>
<name>A0A817PQG6_9BILA</name>
<accession>A0A817PQG6</accession>
<protein>
    <submittedName>
        <fullName evidence="1">Uncharacterized protein</fullName>
    </submittedName>
</protein>
<evidence type="ECO:0000313" key="1">
    <source>
        <dbReference type="EMBL" id="CAF3172280.1"/>
    </source>
</evidence>
<reference evidence="1" key="1">
    <citation type="submission" date="2021-02" db="EMBL/GenBank/DDBJ databases">
        <authorList>
            <person name="Nowell W R."/>
        </authorList>
    </citation>
    <scope>NUCLEOTIDE SEQUENCE</scope>
</reference>
<comment type="caution">
    <text evidence="1">The sequence shown here is derived from an EMBL/GenBank/DDBJ whole genome shotgun (WGS) entry which is preliminary data.</text>
</comment>
<gene>
    <name evidence="1" type="ORF">TIS948_LOCUS10879</name>
</gene>